<keyword evidence="3" id="KW-1185">Reference proteome</keyword>
<feature type="transmembrane region" description="Helical" evidence="1">
    <location>
        <begin position="12"/>
        <end position="35"/>
    </location>
</feature>
<evidence type="ECO:0000313" key="3">
    <source>
        <dbReference type="Proteomes" id="UP001177670"/>
    </source>
</evidence>
<comment type="caution">
    <text evidence="2">The sequence shown here is derived from an EMBL/GenBank/DDBJ whole genome shotgun (WGS) entry which is preliminary data.</text>
</comment>
<feature type="transmembrane region" description="Helical" evidence="1">
    <location>
        <begin position="223"/>
        <end position="245"/>
    </location>
</feature>
<reference evidence="2" key="1">
    <citation type="submission" date="2021-10" db="EMBL/GenBank/DDBJ databases">
        <title>Melipona bicolor Genome sequencing and assembly.</title>
        <authorList>
            <person name="Araujo N.S."/>
            <person name="Arias M.C."/>
        </authorList>
    </citation>
    <scope>NUCLEOTIDE SEQUENCE</scope>
    <source>
        <strain evidence="2">USP_2M_L1-L4_2017</strain>
        <tissue evidence="2">Whole body</tissue>
    </source>
</reference>
<evidence type="ECO:0000256" key="1">
    <source>
        <dbReference type="SAM" id="Phobius"/>
    </source>
</evidence>
<keyword evidence="1" id="KW-0812">Transmembrane</keyword>
<sequence length="257" mass="29129">MKEQRAERILSVLYISCAILSVTSLICLVTVWQYWAWILNVCISIDCGCILYGINTFSTFMGGDVKLCHFGVYGLIPAILIGLCLGGYHGYRSCINRSLDIPVRICDDVSRNLNGNESSITTTTVAIRPKRRTPCKQWMPAVFITILLCCLSLAHAVVTTDGYYKTCEQYRKRLIQVLGSTGREAEVVHNRLSCGAIFDFMDYLQTDVTNWNRIKKIEIDTGLALQLAIISTWFNFFAWTFAFFLNVIMARKKFCCC</sequence>
<feature type="transmembrane region" description="Helical" evidence="1">
    <location>
        <begin position="138"/>
        <end position="158"/>
    </location>
</feature>
<protein>
    <submittedName>
        <fullName evidence="2">Uncharacterized protein</fullName>
    </submittedName>
</protein>
<keyword evidence="1" id="KW-0472">Membrane</keyword>
<gene>
    <name evidence="2" type="ORF">K0M31_004798</name>
</gene>
<accession>A0AA40KMX7</accession>
<dbReference type="EMBL" id="JAHYIQ010000014">
    <property type="protein sequence ID" value="KAK1126159.1"/>
    <property type="molecule type" value="Genomic_DNA"/>
</dbReference>
<keyword evidence="1" id="KW-1133">Transmembrane helix</keyword>
<dbReference type="Proteomes" id="UP001177670">
    <property type="component" value="Unassembled WGS sequence"/>
</dbReference>
<proteinExistence type="predicted"/>
<organism evidence="2 3">
    <name type="scientific">Melipona bicolor</name>
    <dbReference type="NCBI Taxonomy" id="60889"/>
    <lineage>
        <taxon>Eukaryota</taxon>
        <taxon>Metazoa</taxon>
        <taxon>Ecdysozoa</taxon>
        <taxon>Arthropoda</taxon>
        <taxon>Hexapoda</taxon>
        <taxon>Insecta</taxon>
        <taxon>Pterygota</taxon>
        <taxon>Neoptera</taxon>
        <taxon>Endopterygota</taxon>
        <taxon>Hymenoptera</taxon>
        <taxon>Apocrita</taxon>
        <taxon>Aculeata</taxon>
        <taxon>Apoidea</taxon>
        <taxon>Anthophila</taxon>
        <taxon>Apidae</taxon>
        <taxon>Melipona</taxon>
    </lineage>
</organism>
<feature type="transmembrane region" description="Helical" evidence="1">
    <location>
        <begin position="70"/>
        <end position="91"/>
    </location>
</feature>
<name>A0AA40KMX7_9HYME</name>
<dbReference type="AlphaFoldDB" id="A0AA40KMX7"/>
<evidence type="ECO:0000313" key="2">
    <source>
        <dbReference type="EMBL" id="KAK1126159.1"/>
    </source>
</evidence>